<keyword evidence="2 4" id="KW-0560">Oxidoreductase</keyword>
<evidence type="ECO:0000313" key="6">
    <source>
        <dbReference type="EMBL" id="OYD09960.1"/>
    </source>
</evidence>
<dbReference type="EMBL" id="NOWF01000001">
    <property type="protein sequence ID" value="OYD09960.1"/>
    <property type="molecule type" value="Genomic_DNA"/>
</dbReference>
<dbReference type="PROSITE" id="PS00687">
    <property type="entry name" value="ALDEHYDE_DEHYDR_GLU"/>
    <property type="match status" value="1"/>
</dbReference>
<dbReference type="Gene3D" id="3.40.605.10">
    <property type="entry name" value="Aldehyde Dehydrogenase, Chain A, domain 1"/>
    <property type="match status" value="1"/>
</dbReference>
<comment type="similarity">
    <text evidence="1 4">Belongs to the aldehyde dehydrogenase family.</text>
</comment>
<dbReference type="OrthoDB" id="9758906at2"/>
<dbReference type="FunFam" id="3.40.309.10:FF:000012">
    <property type="entry name" value="Betaine aldehyde dehydrogenase"/>
    <property type="match status" value="1"/>
</dbReference>
<dbReference type="AlphaFoldDB" id="A0A235BCH1"/>
<comment type="caution">
    <text evidence="6">The sequence shown here is derived from an EMBL/GenBank/DDBJ whole genome shotgun (WGS) entry which is preliminary data.</text>
</comment>
<accession>A0A235BCH1</accession>
<reference evidence="6 7" key="1">
    <citation type="submission" date="2017-07" db="EMBL/GenBank/DDBJ databases">
        <title>The genome sequence of Paludifilum halophilum highlights mechanisms for microbial adaptation to high salt environemnts.</title>
        <authorList>
            <person name="Belbahri L."/>
        </authorList>
    </citation>
    <scope>NUCLEOTIDE SEQUENCE [LARGE SCALE GENOMIC DNA]</scope>
    <source>
        <strain evidence="6 7">DSM 102817</strain>
    </source>
</reference>
<dbReference type="FunFam" id="3.40.605.10:FF:000007">
    <property type="entry name" value="NAD/NADP-dependent betaine aldehyde dehydrogenase"/>
    <property type="match status" value="1"/>
</dbReference>
<evidence type="ECO:0000256" key="1">
    <source>
        <dbReference type="ARBA" id="ARBA00009986"/>
    </source>
</evidence>
<feature type="domain" description="Aldehyde dehydrogenase" evidence="5">
    <location>
        <begin position="26"/>
        <end position="487"/>
    </location>
</feature>
<dbReference type="Gene3D" id="3.40.309.10">
    <property type="entry name" value="Aldehyde Dehydrogenase, Chain A, domain 2"/>
    <property type="match status" value="1"/>
</dbReference>
<dbReference type="InterPro" id="IPR016162">
    <property type="entry name" value="Ald_DH_N"/>
</dbReference>
<dbReference type="SUPFAM" id="SSF53720">
    <property type="entry name" value="ALDH-like"/>
    <property type="match status" value="1"/>
</dbReference>
<protein>
    <submittedName>
        <fullName evidence="6">Betaine-aldehyde dehydrogenase</fullName>
    </submittedName>
</protein>
<dbReference type="InterPro" id="IPR015590">
    <property type="entry name" value="Aldehyde_DH_dom"/>
</dbReference>
<dbReference type="InterPro" id="IPR016160">
    <property type="entry name" value="Ald_DH_CS_CYS"/>
</dbReference>
<gene>
    <name evidence="6" type="ORF">CHM34_01100</name>
</gene>
<proteinExistence type="inferred from homology"/>
<feature type="active site" evidence="3">
    <location>
        <position position="265"/>
    </location>
</feature>
<dbReference type="PROSITE" id="PS00070">
    <property type="entry name" value="ALDEHYDE_DEHYDR_CYS"/>
    <property type="match status" value="1"/>
</dbReference>
<evidence type="ECO:0000313" key="7">
    <source>
        <dbReference type="Proteomes" id="UP000215459"/>
    </source>
</evidence>
<dbReference type="InterPro" id="IPR016163">
    <property type="entry name" value="Ald_DH_C"/>
</dbReference>
<dbReference type="GO" id="GO:0016620">
    <property type="term" value="F:oxidoreductase activity, acting on the aldehyde or oxo group of donors, NAD or NADP as acceptor"/>
    <property type="evidence" value="ECO:0007669"/>
    <property type="project" value="InterPro"/>
</dbReference>
<dbReference type="PANTHER" id="PTHR11699">
    <property type="entry name" value="ALDEHYDE DEHYDROGENASE-RELATED"/>
    <property type="match status" value="1"/>
</dbReference>
<dbReference type="FunFam" id="3.40.605.10:FF:000026">
    <property type="entry name" value="Aldehyde dehydrogenase, putative"/>
    <property type="match status" value="1"/>
</dbReference>
<name>A0A235BCH1_9BACL</name>
<keyword evidence="7" id="KW-1185">Reference proteome</keyword>
<evidence type="ECO:0000259" key="5">
    <source>
        <dbReference type="Pfam" id="PF00171"/>
    </source>
</evidence>
<dbReference type="InterPro" id="IPR029510">
    <property type="entry name" value="Ald_DH_CS_GLU"/>
</dbReference>
<evidence type="ECO:0000256" key="3">
    <source>
        <dbReference type="PROSITE-ProRule" id="PRU10007"/>
    </source>
</evidence>
<organism evidence="6 7">
    <name type="scientific">Paludifilum halophilum</name>
    <dbReference type="NCBI Taxonomy" id="1642702"/>
    <lineage>
        <taxon>Bacteria</taxon>
        <taxon>Bacillati</taxon>
        <taxon>Bacillota</taxon>
        <taxon>Bacilli</taxon>
        <taxon>Bacillales</taxon>
        <taxon>Thermoactinomycetaceae</taxon>
        <taxon>Paludifilum</taxon>
    </lineage>
</organism>
<dbReference type="Pfam" id="PF00171">
    <property type="entry name" value="Aldedh"/>
    <property type="match status" value="1"/>
</dbReference>
<evidence type="ECO:0000256" key="4">
    <source>
        <dbReference type="RuleBase" id="RU003345"/>
    </source>
</evidence>
<dbReference type="InterPro" id="IPR016161">
    <property type="entry name" value="Ald_DH/histidinol_DH"/>
</dbReference>
<evidence type="ECO:0000256" key="2">
    <source>
        <dbReference type="ARBA" id="ARBA00023002"/>
    </source>
</evidence>
<sequence>MDLPHVSATVREFIDKGPKKLLIGRWVESQSGEVFDSIDPSTGERLASIYQGDASDIDAAVQAARRALEGPWSRISPSERARLLWRLSDLIEENAHELSQLESLDTGKPLTETSMVDIPMTVDHFRYFAGWTTKLTGETLPVSFPGDYLTYTRREPLGVIGAIVPWNFPLMITSWKLAPALACGNTVVLKPSELTPLTAIRLGELCREAGIPDGVLNIVPGLGPKAGAALTHHPGVDKITFTGSTRVGREIVRASAEDFKRVTLELGGKSPNIVFPDADLNAVAGGIMMSIFFNQGEVCSAGSRLYLHKRIYDDVLSKVVERANAIRQGAGVDPGTQMGPLISEEHQNRVLKYIETGIEDGAKVLAGGRFPSKTGYFVQPTILEARDDMTVAQEEVFGPVLSVLPFEDLSDVIRRANRTDYGLAAGIWSRDVKKAVRVAHGLKAGTVWVNGYNLLDATSPWGGFKQSGIGREMGKVALDHYTEVKSVWVNLT</sequence>
<dbReference type="Proteomes" id="UP000215459">
    <property type="component" value="Unassembled WGS sequence"/>
</dbReference>